<accession>A0A0R2LEQ0</accession>
<dbReference type="SUPFAM" id="SSF51556">
    <property type="entry name" value="Metallo-dependent hydrolases"/>
    <property type="match status" value="1"/>
</dbReference>
<sequence>MIFMKIFDSHTHINSAEFDNDRDDVIKRARALDVISMLVIGYDGPSTVSLCELLEKYPDIYGAVGCHPEDSALYDSTLKQQMTDVLTQEKMVAVGEIGLDYHCDVDHDLQKEVFKKQIMLAQAFELPISVHNRDAFEDCYDILREMNVGKFGGIMHSFNGDWSWAQKFLDLGMELSYSGVVTFNNAKEVQDAARRTPIGHILVETDAPYLTPMPYRGQQNEPGMTRYTLEFIAAQRKMSAVQLASATYQNTKRVLQINE</sequence>
<protein>
    <submittedName>
        <fullName evidence="4">TatD family deoxyribonuclease</fullName>
    </submittedName>
</protein>
<dbReference type="PATRIC" id="fig|449659.4.peg.2092"/>
<dbReference type="GO" id="GO:0016788">
    <property type="term" value="F:hydrolase activity, acting on ester bonds"/>
    <property type="evidence" value="ECO:0007669"/>
    <property type="project" value="InterPro"/>
</dbReference>
<comment type="caution">
    <text evidence="4">The sequence shown here is derived from an EMBL/GenBank/DDBJ whole genome shotgun (WGS) entry which is preliminary data.</text>
</comment>
<dbReference type="AlphaFoldDB" id="A0A0R2LEQ0"/>
<feature type="binding site" evidence="3">
    <location>
        <position position="10"/>
    </location>
    <ligand>
        <name>a divalent metal cation</name>
        <dbReference type="ChEBI" id="CHEBI:60240"/>
        <label>1</label>
    </ligand>
</feature>
<dbReference type="PANTHER" id="PTHR46124:SF2">
    <property type="entry name" value="D-AMINOACYL-TRNA DEACYLASE"/>
    <property type="match status" value="1"/>
</dbReference>
<proteinExistence type="predicted"/>
<keyword evidence="2" id="KW-0378">Hydrolase</keyword>
<dbReference type="Proteomes" id="UP000051886">
    <property type="component" value="Unassembled WGS sequence"/>
</dbReference>
<dbReference type="CDD" id="cd01310">
    <property type="entry name" value="TatD_DNAse"/>
    <property type="match status" value="1"/>
</dbReference>
<keyword evidence="5" id="KW-1185">Reference proteome</keyword>
<dbReference type="PROSITE" id="PS01090">
    <property type="entry name" value="TATD_2"/>
    <property type="match status" value="1"/>
</dbReference>
<gene>
    <name evidence="4" type="ORF">IV66_GL002038</name>
</gene>
<feature type="binding site" evidence="3">
    <location>
        <position position="131"/>
    </location>
    <ligand>
        <name>a divalent metal cation</name>
        <dbReference type="ChEBI" id="CHEBI:60240"/>
        <label>2</label>
    </ligand>
</feature>
<dbReference type="PIRSF" id="PIRSF005902">
    <property type="entry name" value="DNase_TatD"/>
    <property type="match status" value="1"/>
</dbReference>
<dbReference type="FunFam" id="3.20.20.140:FF:000005">
    <property type="entry name" value="TatD family hydrolase"/>
    <property type="match status" value="1"/>
</dbReference>
<dbReference type="InterPro" id="IPR032466">
    <property type="entry name" value="Metal_Hydrolase"/>
</dbReference>
<dbReference type="InterPro" id="IPR015991">
    <property type="entry name" value="TatD/YcfH-like"/>
</dbReference>
<dbReference type="Pfam" id="PF01026">
    <property type="entry name" value="TatD_DNase"/>
    <property type="match status" value="1"/>
</dbReference>
<organism evidence="4 5">
    <name type="scientific">Ligilactobacillus pobuzihii</name>
    <dbReference type="NCBI Taxonomy" id="449659"/>
    <lineage>
        <taxon>Bacteria</taxon>
        <taxon>Bacillati</taxon>
        <taxon>Bacillota</taxon>
        <taxon>Bacilli</taxon>
        <taxon>Lactobacillales</taxon>
        <taxon>Lactobacillaceae</taxon>
        <taxon>Ligilactobacillus</taxon>
    </lineage>
</organism>
<dbReference type="NCBIfam" id="TIGR00010">
    <property type="entry name" value="YchF/TatD family DNA exonuclease"/>
    <property type="match status" value="1"/>
</dbReference>
<evidence type="ECO:0000256" key="3">
    <source>
        <dbReference type="PIRSR" id="PIRSR005902-1"/>
    </source>
</evidence>
<name>A0A0R2LEQ0_9LACO</name>
<feature type="binding site" evidence="3">
    <location>
        <position position="156"/>
    </location>
    <ligand>
        <name>a divalent metal cation</name>
        <dbReference type="ChEBI" id="CHEBI:60240"/>
        <label>2</label>
    </ligand>
</feature>
<evidence type="ECO:0000256" key="1">
    <source>
        <dbReference type="ARBA" id="ARBA00022723"/>
    </source>
</evidence>
<feature type="binding site" evidence="3">
    <location>
        <position position="96"/>
    </location>
    <ligand>
        <name>a divalent metal cation</name>
        <dbReference type="ChEBI" id="CHEBI:60240"/>
        <label>1</label>
    </ligand>
</feature>
<dbReference type="InterPro" id="IPR018228">
    <property type="entry name" value="DNase_TatD-rel_CS"/>
</dbReference>
<dbReference type="GO" id="GO:0046872">
    <property type="term" value="F:metal ion binding"/>
    <property type="evidence" value="ECO:0007669"/>
    <property type="project" value="UniProtKB-KW"/>
</dbReference>
<dbReference type="Gene3D" id="3.20.20.140">
    <property type="entry name" value="Metal-dependent hydrolases"/>
    <property type="match status" value="1"/>
</dbReference>
<dbReference type="GO" id="GO:0005829">
    <property type="term" value="C:cytosol"/>
    <property type="evidence" value="ECO:0007669"/>
    <property type="project" value="TreeGrafter"/>
</dbReference>
<dbReference type="InterPro" id="IPR001130">
    <property type="entry name" value="TatD-like"/>
</dbReference>
<dbReference type="STRING" id="449659.IV66_GL002038"/>
<dbReference type="PANTHER" id="PTHR46124">
    <property type="entry name" value="D-AMINOACYL-TRNA DEACYLASE"/>
    <property type="match status" value="1"/>
</dbReference>
<evidence type="ECO:0000256" key="2">
    <source>
        <dbReference type="ARBA" id="ARBA00022801"/>
    </source>
</evidence>
<dbReference type="PROSITE" id="PS01137">
    <property type="entry name" value="TATD_1"/>
    <property type="match status" value="1"/>
</dbReference>
<evidence type="ECO:0000313" key="5">
    <source>
        <dbReference type="Proteomes" id="UP000051886"/>
    </source>
</evidence>
<dbReference type="GO" id="GO:0004536">
    <property type="term" value="F:DNA nuclease activity"/>
    <property type="evidence" value="ECO:0007669"/>
    <property type="project" value="InterPro"/>
</dbReference>
<keyword evidence="1 3" id="KW-0479">Metal-binding</keyword>
<feature type="binding site" evidence="3">
    <location>
        <position position="12"/>
    </location>
    <ligand>
        <name>a divalent metal cation</name>
        <dbReference type="ChEBI" id="CHEBI:60240"/>
        <label>1</label>
    </ligand>
</feature>
<dbReference type="PROSITE" id="PS01091">
    <property type="entry name" value="TATD_3"/>
    <property type="match status" value="1"/>
</dbReference>
<evidence type="ECO:0000313" key="4">
    <source>
        <dbReference type="EMBL" id="KRN98389.1"/>
    </source>
</evidence>
<feature type="binding site" evidence="3">
    <location>
        <position position="206"/>
    </location>
    <ligand>
        <name>a divalent metal cation</name>
        <dbReference type="ChEBI" id="CHEBI:60240"/>
        <label>1</label>
    </ligand>
</feature>
<dbReference type="EMBL" id="JQCN01000048">
    <property type="protein sequence ID" value="KRN98389.1"/>
    <property type="molecule type" value="Genomic_DNA"/>
</dbReference>
<reference evidence="4 5" key="1">
    <citation type="journal article" date="2015" name="Genome Announc.">
        <title>Expanding the biotechnology potential of lactobacilli through comparative genomics of 213 strains and associated genera.</title>
        <authorList>
            <person name="Sun Z."/>
            <person name="Harris H.M."/>
            <person name="McCann A."/>
            <person name="Guo C."/>
            <person name="Argimon S."/>
            <person name="Zhang W."/>
            <person name="Yang X."/>
            <person name="Jeffery I.B."/>
            <person name="Cooney J.C."/>
            <person name="Kagawa T.F."/>
            <person name="Liu W."/>
            <person name="Song Y."/>
            <person name="Salvetti E."/>
            <person name="Wrobel A."/>
            <person name="Rasinkangas P."/>
            <person name="Parkhill J."/>
            <person name="Rea M.C."/>
            <person name="O'Sullivan O."/>
            <person name="Ritari J."/>
            <person name="Douillard F.P."/>
            <person name="Paul Ross R."/>
            <person name="Yang R."/>
            <person name="Briner A.E."/>
            <person name="Felis G.E."/>
            <person name="de Vos W.M."/>
            <person name="Barrangou R."/>
            <person name="Klaenhammer T.R."/>
            <person name="Caufield P.W."/>
            <person name="Cui Y."/>
            <person name="Zhang H."/>
            <person name="O'Toole P.W."/>
        </authorList>
    </citation>
    <scope>NUCLEOTIDE SEQUENCE [LARGE SCALE GENOMIC DNA]</scope>
    <source>
        <strain evidence="4 5">NBRC 103219</strain>
    </source>
</reference>